<dbReference type="InterPro" id="IPR052775">
    <property type="entry name" value="IUN_hydrolase"/>
</dbReference>
<dbReference type="InterPro" id="IPR036452">
    <property type="entry name" value="Ribo_hydro-like"/>
</dbReference>
<dbReference type="EMBL" id="JAZGQO010000001">
    <property type="protein sequence ID" value="KAK6195641.1"/>
    <property type="molecule type" value="Genomic_DNA"/>
</dbReference>
<protein>
    <recommendedName>
        <fullName evidence="2">Inosine/uridine-preferring nucleoside hydrolase domain-containing protein</fullName>
    </recommendedName>
</protein>
<evidence type="ECO:0000313" key="3">
    <source>
        <dbReference type="EMBL" id="KAK6195641.1"/>
    </source>
</evidence>
<dbReference type="Proteomes" id="UP001347796">
    <property type="component" value="Unassembled WGS sequence"/>
</dbReference>
<sequence length="319" mass="35604">MSSEEKQLLVIDTDAGLDDAQAILMALAAPHVEVVGITTVSGNVNSKQVSKNVLRLLKAVNKLEIPVYTSSERTITGWQKPDDYNYHGYDGFGDVPDDDPPDFNLIQSKHGVQALIDLSKQYPGKITLVALGPLTNLSLVIRLDPTFGERLKSCFIMGGNYKGEGNITPSAEFNFYTDPEAAHIVLSDLGCPITLVCWELCLEHSFPWTWHKELFDLDTDIAKFMKNLEKNTIENFYQKQNFENYELADQLAVAAAINPKIILKSSEVYCVVETKGTYTTGQVVVDWKNKLKEKPNVTIITSIDKICIKNLILDAMKLK</sequence>
<comment type="caution">
    <text evidence="3">The sequence shown here is derived from an EMBL/GenBank/DDBJ whole genome shotgun (WGS) entry which is preliminary data.</text>
</comment>
<dbReference type="PANTHER" id="PTHR46190:SF1">
    <property type="entry name" value="SI:CH211-201H21.5"/>
    <property type="match status" value="1"/>
</dbReference>
<feature type="domain" description="Inosine/uridine-preferring nucleoside hydrolase" evidence="2">
    <location>
        <begin position="9"/>
        <end position="305"/>
    </location>
</feature>
<gene>
    <name evidence="3" type="ORF">SNE40_001027</name>
</gene>
<reference evidence="3 4" key="1">
    <citation type="submission" date="2024-01" db="EMBL/GenBank/DDBJ databases">
        <title>The genome of the rayed Mediterranean limpet Patella caerulea (Linnaeus, 1758).</title>
        <authorList>
            <person name="Anh-Thu Weber A."/>
            <person name="Halstead-Nussloch G."/>
        </authorList>
    </citation>
    <scope>NUCLEOTIDE SEQUENCE [LARGE SCALE GENOMIC DNA]</scope>
    <source>
        <strain evidence="3">AATW-2023a</strain>
        <tissue evidence="3">Whole specimen</tissue>
    </source>
</reference>
<dbReference type="GO" id="GO:0016799">
    <property type="term" value="F:hydrolase activity, hydrolyzing N-glycosyl compounds"/>
    <property type="evidence" value="ECO:0007669"/>
    <property type="project" value="InterPro"/>
</dbReference>
<evidence type="ECO:0000256" key="1">
    <source>
        <dbReference type="ARBA" id="ARBA00009176"/>
    </source>
</evidence>
<dbReference type="InterPro" id="IPR001910">
    <property type="entry name" value="Inosine/uridine_hydrolase_dom"/>
</dbReference>
<comment type="similarity">
    <text evidence="1">Belongs to the IUNH family.</text>
</comment>
<dbReference type="AlphaFoldDB" id="A0AAN8Q2F7"/>
<evidence type="ECO:0000313" key="4">
    <source>
        <dbReference type="Proteomes" id="UP001347796"/>
    </source>
</evidence>
<evidence type="ECO:0000259" key="2">
    <source>
        <dbReference type="Pfam" id="PF01156"/>
    </source>
</evidence>
<dbReference type="PANTHER" id="PTHR46190">
    <property type="entry name" value="SI:CH211-201H21.5-RELATED"/>
    <property type="match status" value="1"/>
</dbReference>
<keyword evidence="4" id="KW-1185">Reference proteome</keyword>
<name>A0AAN8Q2F7_PATCE</name>
<organism evidence="3 4">
    <name type="scientific">Patella caerulea</name>
    <name type="common">Rayed Mediterranean limpet</name>
    <dbReference type="NCBI Taxonomy" id="87958"/>
    <lineage>
        <taxon>Eukaryota</taxon>
        <taxon>Metazoa</taxon>
        <taxon>Spiralia</taxon>
        <taxon>Lophotrochozoa</taxon>
        <taxon>Mollusca</taxon>
        <taxon>Gastropoda</taxon>
        <taxon>Patellogastropoda</taxon>
        <taxon>Patelloidea</taxon>
        <taxon>Patellidae</taxon>
        <taxon>Patella</taxon>
    </lineage>
</organism>
<dbReference type="CDD" id="cd02649">
    <property type="entry name" value="nuc_hydro_CeIAG"/>
    <property type="match status" value="1"/>
</dbReference>
<accession>A0AAN8Q2F7</accession>
<dbReference type="Pfam" id="PF01156">
    <property type="entry name" value="IU_nuc_hydro"/>
    <property type="match status" value="1"/>
</dbReference>
<dbReference type="SUPFAM" id="SSF53590">
    <property type="entry name" value="Nucleoside hydrolase"/>
    <property type="match status" value="1"/>
</dbReference>
<proteinExistence type="inferred from homology"/>
<dbReference type="Gene3D" id="3.90.245.10">
    <property type="entry name" value="Ribonucleoside hydrolase-like"/>
    <property type="match status" value="1"/>
</dbReference>